<protein>
    <submittedName>
        <fullName evidence="1">Uncharacterized protein</fullName>
    </submittedName>
</protein>
<dbReference type="AlphaFoldDB" id="A0A195B0K3"/>
<proteinExistence type="predicted"/>
<reference evidence="1 2" key="1">
    <citation type="submission" date="2015-09" db="EMBL/GenBank/DDBJ databases">
        <title>Atta colombica WGS genome.</title>
        <authorList>
            <person name="Nygaard S."/>
            <person name="Hu H."/>
            <person name="Boomsma J."/>
            <person name="Zhang G."/>
        </authorList>
    </citation>
    <scope>NUCLEOTIDE SEQUENCE [LARGE SCALE GENOMIC DNA]</scope>
    <source>
        <strain evidence="1">Treedump-2</strain>
        <tissue evidence="1">Whole body</tissue>
    </source>
</reference>
<keyword evidence="2" id="KW-1185">Reference proteome</keyword>
<sequence length="72" mass="7786">LQSRRLVVREGDVRSNVVIVVVGSNSSSSSSSGSSSRVRRSVVSGMLDIKIPQTLHSTPSPRCRFAHRTHIA</sequence>
<accession>A0A195B0K3</accession>
<dbReference type="Proteomes" id="UP000078540">
    <property type="component" value="Unassembled WGS sequence"/>
</dbReference>
<feature type="non-terminal residue" evidence="1">
    <location>
        <position position="1"/>
    </location>
</feature>
<evidence type="ECO:0000313" key="2">
    <source>
        <dbReference type="Proteomes" id="UP000078540"/>
    </source>
</evidence>
<organism evidence="1 2">
    <name type="scientific">Atta colombica</name>
    <dbReference type="NCBI Taxonomy" id="520822"/>
    <lineage>
        <taxon>Eukaryota</taxon>
        <taxon>Metazoa</taxon>
        <taxon>Ecdysozoa</taxon>
        <taxon>Arthropoda</taxon>
        <taxon>Hexapoda</taxon>
        <taxon>Insecta</taxon>
        <taxon>Pterygota</taxon>
        <taxon>Neoptera</taxon>
        <taxon>Endopterygota</taxon>
        <taxon>Hymenoptera</taxon>
        <taxon>Apocrita</taxon>
        <taxon>Aculeata</taxon>
        <taxon>Formicoidea</taxon>
        <taxon>Formicidae</taxon>
        <taxon>Myrmicinae</taxon>
        <taxon>Atta</taxon>
    </lineage>
</organism>
<gene>
    <name evidence="1" type="ORF">ALC53_11458</name>
</gene>
<dbReference type="EMBL" id="KQ976690">
    <property type="protein sequence ID" value="KYM77991.1"/>
    <property type="molecule type" value="Genomic_DNA"/>
</dbReference>
<name>A0A195B0K3_9HYME</name>
<evidence type="ECO:0000313" key="1">
    <source>
        <dbReference type="EMBL" id="KYM77991.1"/>
    </source>
</evidence>